<protein>
    <submittedName>
        <fullName evidence="7">Magnesium transporter</fullName>
    </submittedName>
</protein>
<dbReference type="SUPFAM" id="SSF144083">
    <property type="entry name" value="Magnesium transport protein CorA, transmembrane region"/>
    <property type="match status" value="1"/>
</dbReference>
<evidence type="ECO:0000256" key="4">
    <source>
        <dbReference type="ARBA" id="ARBA00022989"/>
    </source>
</evidence>
<dbReference type="AlphaFoldDB" id="A0A1Y4LSQ0"/>
<dbReference type="GO" id="GO:0046873">
    <property type="term" value="F:metal ion transmembrane transporter activity"/>
    <property type="evidence" value="ECO:0007669"/>
    <property type="project" value="InterPro"/>
</dbReference>
<gene>
    <name evidence="7" type="ORF">B5F15_04350</name>
</gene>
<dbReference type="GO" id="GO:0016020">
    <property type="term" value="C:membrane"/>
    <property type="evidence" value="ECO:0007669"/>
    <property type="project" value="UniProtKB-SubCell"/>
</dbReference>
<dbReference type="EMBL" id="NFKL01000005">
    <property type="protein sequence ID" value="OUP59656.1"/>
    <property type="molecule type" value="Genomic_DNA"/>
</dbReference>
<evidence type="ECO:0000313" key="8">
    <source>
        <dbReference type="Proteomes" id="UP000195326"/>
    </source>
</evidence>
<dbReference type="InterPro" id="IPR045863">
    <property type="entry name" value="CorA_TM1_TM2"/>
</dbReference>
<evidence type="ECO:0000256" key="3">
    <source>
        <dbReference type="ARBA" id="ARBA00022692"/>
    </source>
</evidence>
<reference evidence="8" key="1">
    <citation type="submission" date="2017-04" db="EMBL/GenBank/DDBJ databases">
        <title>Function of individual gut microbiota members based on whole genome sequencing of pure cultures obtained from chicken caecum.</title>
        <authorList>
            <person name="Medvecky M."/>
            <person name="Cejkova D."/>
            <person name="Polansky O."/>
            <person name="Karasova D."/>
            <person name="Kubasova T."/>
            <person name="Cizek A."/>
            <person name="Rychlik I."/>
        </authorList>
    </citation>
    <scope>NUCLEOTIDE SEQUENCE [LARGE SCALE GENOMIC DNA]</scope>
    <source>
        <strain evidence="8">An179</strain>
    </source>
</reference>
<feature type="transmembrane region" description="Helical" evidence="6">
    <location>
        <begin position="257"/>
        <end position="276"/>
    </location>
</feature>
<comment type="subcellular location">
    <subcellularLocation>
        <location evidence="1">Membrane</location>
        <topology evidence="1">Multi-pass membrane protein</topology>
    </subcellularLocation>
</comment>
<dbReference type="PANTHER" id="PTHR47891">
    <property type="entry name" value="TRANSPORTER-RELATED"/>
    <property type="match status" value="1"/>
</dbReference>
<name>A0A1Y4LSQ0_9FIRM</name>
<accession>A0A1Y4LSQ0</accession>
<evidence type="ECO:0000256" key="6">
    <source>
        <dbReference type="SAM" id="Phobius"/>
    </source>
</evidence>
<keyword evidence="3 6" id="KW-0812">Transmembrane</keyword>
<dbReference type="RefSeq" id="WP_087414480.1">
    <property type="nucleotide sequence ID" value="NZ_NFKL01000005.1"/>
</dbReference>
<evidence type="ECO:0000313" key="7">
    <source>
        <dbReference type="EMBL" id="OUP59656.1"/>
    </source>
</evidence>
<organism evidence="7 8">
    <name type="scientific">Butyricicoccus pullicaecorum</name>
    <dbReference type="NCBI Taxonomy" id="501571"/>
    <lineage>
        <taxon>Bacteria</taxon>
        <taxon>Bacillati</taxon>
        <taxon>Bacillota</taxon>
        <taxon>Clostridia</taxon>
        <taxon>Eubacteriales</taxon>
        <taxon>Butyricicoccaceae</taxon>
        <taxon>Butyricicoccus</taxon>
    </lineage>
</organism>
<dbReference type="CDD" id="cd12827">
    <property type="entry name" value="EcCorA_ZntB-like_u2"/>
    <property type="match status" value="1"/>
</dbReference>
<dbReference type="Proteomes" id="UP000195326">
    <property type="component" value="Unassembled WGS sequence"/>
</dbReference>
<dbReference type="STRING" id="501571.GCA_900143195_00106"/>
<feature type="transmembrane region" description="Helical" evidence="6">
    <location>
        <begin position="288"/>
        <end position="308"/>
    </location>
</feature>
<dbReference type="PANTHER" id="PTHR47891:SF2">
    <property type="entry name" value="MAGNESIUM AND COBALT TRANSPORTER"/>
    <property type="match status" value="1"/>
</dbReference>
<keyword evidence="4 6" id="KW-1133">Transmembrane helix</keyword>
<sequence length="314" mass="35675">MIEYFKSDARLLSPLYEFEPGCWVNLVRPTSEEITHVLATTGVEEDFLRAALDPEESSRVELEEDQTLLIVDIPTLEESNVEQDESKIFGTLPMGIIVLPNTVITVCLQDTTVLRGIAQNKVRDIHTAMRTRFVLQILLRVAGLFLRNLRMIERDFTKIERRLYDSLKNEELIQLLGLSKSLVYFSASLKGNEVTMEKMLRGRILKLYEDDRDLLEDALIEIRQAIEMAGIYSSILAGTMDAYASVVSNNLNIIMKVLTVITIIMTIPNMIFGFYGMNITGDALPFAAWWWVPVVISIGGCIGAWIYMKRKDLL</sequence>
<dbReference type="Gene3D" id="3.30.460.20">
    <property type="entry name" value="CorA soluble domain-like"/>
    <property type="match status" value="1"/>
</dbReference>
<evidence type="ECO:0000256" key="5">
    <source>
        <dbReference type="ARBA" id="ARBA00023136"/>
    </source>
</evidence>
<comment type="similarity">
    <text evidence="2">Belongs to the CorA metal ion transporter (MIT) (TC 1.A.35) family.</text>
</comment>
<comment type="caution">
    <text evidence="7">The sequence shown here is derived from an EMBL/GenBank/DDBJ whole genome shotgun (WGS) entry which is preliminary data.</text>
</comment>
<dbReference type="InterPro" id="IPR002523">
    <property type="entry name" value="MgTranspt_CorA/ZnTranspt_ZntB"/>
</dbReference>
<dbReference type="Gene3D" id="1.20.58.340">
    <property type="entry name" value="Magnesium transport protein CorA, transmembrane region"/>
    <property type="match status" value="2"/>
</dbReference>
<dbReference type="Pfam" id="PF01544">
    <property type="entry name" value="CorA"/>
    <property type="match status" value="1"/>
</dbReference>
<evidence type="ECO:0000256" key="1">
    <source>
        <dbReference type="ARBA" id="ARBA00004141"/>
    </source>
</evidence>
<dbReference type="SUPFAM" id="SSF143865">
    <property type="entry name" value="CorA soluble domain-like"/>
    <property type="match status" value="1"/>
</dbReference>
<dbReference type="InterPro" id="IPR047199">
    <property type="entry name" value="CorA-like"/>
</dbReference>
<evidence type="ECO:0000256" key="2">
    <source>
        <dbReference type="ARBA" id="ARBA00009765"/>
    </source>
</evidence>
<keyword evidence="5 6" id="KW-0472">Membrane</keyword>
<dbReference type="InterPro" id="IPR045861">
    <property type="entry name" value="CorA_cytoplasmic_dom"/>
</dbReference>
<proteinExistence type="inferred from homology"/>